<dbReference type="InterPro" id="IPR007484">
    <property type="entry name" value="Peptidase_M28"/>
</dbReference>
<keyword evidence="2" id="KW-0812">Transmembrane</keyword>
<feature type="transmembrane region" description="Helical" evidence="2">
    <location>
        <begin position="84"/>
        <end position="106"/>
    </location>
</feature>
<dbReference type="InterPro" id="IPR039373">
    <property type="entry name" value="Peptidase_M28B"/>
</dbReference>
<dbReference type="EMBL" id="CAIX01000081">
    <property type="protein sequence ID" value="CCI44883.1"/>
    <property type="molecule type" value="Genomic_DNA"/>
</dbReference>
<reference evidence="6 7" key="1">
    <citation type="submission" date="2012-05" db="EMBL/GenBank/DDBJ databases">
        <title>Recombination and specialization in a pathogen metapopulation.</title>
        <authorList>
            <person name="Gardiner A."/>
            <person name="Kemen E."/>
            <person name="Schultz-Larsen T."/>
            <person name="MacLean D."/>
            <person name="Van Oosterhout C."/>
            <person name="Jones J.D.G."/>
        </authorList>
    </citation>
    <scope>NUCLEOTIDE SEQUENCE [LARGE SCALE GENOMIC DNA]</scope>
    <source>
        <strain evidence="6 7">Ac Nc2</strain>
    </source>
</reference>
<keyword evidence="2" id="KW-1133">Transmembrane helix</keyword>
<comment type="similarity">
    <text evidence="1">Belongs to the peptidase M28 family. M28B subfamily.</text>
</comment>
<keyword evidence="2" id="KW-0472">Membrane</keyword>
<feature type="domain" description="Transferrin receptor-like dimerisation" evidence="4">
    <location>
        <begin position="768"/>
        <end position="888"/>
    </location>
</feature>
<sequence>MPRNGSEEERVGMLKSDSLFQTVRHGLKLHLGRPVQPVRSTEDDEDHPNERLLENAPNLYIDSPRVSRLDHQLTATELSHRKRIGFAALLGLLFSIVTCCLLLNFVEHSQSFSALPPTQLRVMSATSALGAKETLELYTTTSRHTGSPGDYEWAKYIRSKAIDFGIEDTFIKLEEFEILINEPESMNLHISFSKSTNLSHDFIASHKKKKTLRVPYAPFHMFARNGSSSGRLLYAHYATSSDFEALQKQGIDVTGSIVLVRMGKISLPAKVHLAGKAGAAGILTYHDPIDNGLDRGKTYPEGPWLSADEASFGSVYIGSGDPSTPDGFSSNSVDRISAQEMFASNTYHYLPSIISMPISAIVARQLMQTMLVDTPRIPTATNATEFISPARMLNCSQVFDSWTGSGLNLTTYKIGPGNWQVKLENRNKYTVKKVWNVLITIRGSREADRYVIVGSQRDSLYGGAVSPGSGNAVFLEILRAMGDLLTNGWVPHRTVLLASFDGEQYGSVGTSEWIDLHSTHLGGRGVAYLSLKDVVRGNGPLQCEAAASLHKSIFYKAINVAQPQSSVNTRLFFNAQPNTSLAISDALDSSILNSETNDTIDVSDETNEWNTTNTTNTTMLSTAYKPEDLASARNTVYSSWLDSSRARTPSAVVPTIHLPGTLNPLSPFLARLGIPSVTLRFDNGYYATENSAQDTFAYMKNFVDPSFMLHRAAAQLYASLILSLSDSIFLQYDFVEVARHLRIGQAHINKLFAQNGVITVSDFLQNALKRLDSAIAQFETSAVNVVEEMRSMKEDMTNLVSGELVVDLKKVREINTRLLMTEKAFVLPSGLSKLPWLKHVLYGMSLQEDYAVGYFPGVTSELHGVSLIPLRRELVRLCQTVEQAADTLTTTVL</sequence>
<dbReference type="STRING" id="65357.A0A024GDS7"/>
<dbReference type="Gene3D" id="3.40.630.10">
    <property type="entry name" value="Zn peptidases"/>
    <property type="match status" value="2"/>
</dbReference>
<dbReference type="InterPro" id="IPR003137">
    <property type="entry name" value="PA_domain"/>
</dbReference>
<dbReference type="SUPFAM" id="SSF52025">
    <property type="entry name" value="PA domain"/>
    <property type="match status" value="1"/>
</dbReference>
<dbReference type="InterPro" id="IPR036757">
    <property type="entry name" value="TFR-like_dimer_dom_sf"/>
</dbReference>
<dbReference type="Pfam" id="PF04389">
    <property type="entry name" value="Peptidase_M28"/>
    <property type="match status" value="1"/>
</dbReference>
<protein>
    <recommendedName>
        <fullName evidence="8">Transferrin receptor-like dimerisation domain-containing protein</fullName>
    </recommendedName>
</protein>
<evidence type="ECO:0000313" key="6">
    <source>
        <dbReference type="EMBL" id="CCI44883.1"/>
    </source>
</evidence>
<evidence type="ECO:0000256" key="1">
    <source>
        <dbReference type="ARBA" id="ARBA00005634"/>
    </source>
</evidence>
<dbReference type="PANTHER" id="PTHR10404">
    <property type="entry name" value="N-ACETYLATED-ALPHA-LINKED ACIDIC DIPEPTIDASE"/>
    <property type="match status" value="1"/>
</dbReference>
<dbReference type="SUPFAM" id="SSF53187">
    <property type="entry name" value="Zn-dependent exopeptidases"/>
    <property type="match status" value="1"/>
</dbReference>
<dbReference type="InterPro" id="IPR007365">
    <property type="entry name" value="TFR-like_dimer_dom"/>
</dbReference>
<name>A0A024GDS7_9STRA</name>
<feature type="domain" description="Peptidase M28" evidence="5">
    <location>
        <begin position="436"/>
        <end position="574"/>
    </location>
</feature>
<dbReference type="Proteomes" id="UP000053237">
    <property type="component" value="Unassembled WGS sequence"/>
</dbReference>
<evidence type="ECO:0000256" key="2">
    <source>
        <dbReference type="SAM" id="Phobius"/>
    </source>
</evidence>
<evidence type="ECO:0000259" key="4">
    <source>
        <dbReference type="Pfam" id="PF04253"/>
    </source>
</evidence>
<evidence type="ECO:0000259" key="5">
    <source>
        <dbReference type="Pfam" id="PF04389"/>
    </source>
</evidence>
<dbReference type="GO" id="GO:0004180">
    <property type="term" value="F:carboxypeptidase activity"/>
    <property type="evidence" value="ECO:0007669"/>
    <property type="project" value="TreeGrafter"/>
</dbReference>
<dbReference type="AlphaFoldDB" id="A0A024GDS7"/>
<dbReference type="Gene3D" id="3.50.30.30">
    <property type="match status" value="1"/>
</dbReference>
<dbReference type="InParanoid" id="A0A024GDS7"/>
<dbReference type="Pfam" id="PF04253">
    <property type="entry name" value="TFR_dimer"/>
    <property type="match status" value="1"/>
</dbReference>
<proteinExistence type="inferred from homology"/>
<comment type="caution">
    <text evidence="6">The sequence shown here is derived from an EMBL/GenBank/DDBJ whole genome shotgun (WGS) entry which is preliminary data.</text>
</comment>
<dbReference type="OrthoDB" id="10013407at2759"/>
<dbReference type="Pfam" id="PF02225">
    <property type="entry name" value="PA"/>
    <property type="match status" value="1"/>
</dbReference>
<dbReference type="PANTHER" id="PTHR10404:SF46">
    <property type="entry name" value="VACUOLAR PROTEIN SORTING-ASSOCIATED PROTEIN 70"/>
    <property type="match status" value="1"/>
</dbReference>
<dbReference type="InterPro" id="IPR046450">
    <property type="entry name" value="PA_dom_sf"/>
</dbReference>
<evidence type="ECO:0008006" key="8">
    <source>
        <dbReference type="Google" id="ProtNLM"/>
    </source>
</evidence>
<evidence type="ECO:0000313" key="7">
    <source>
        <dbReference type="Proteomes" id="UP000053237"/>
    </source>
</evidence>
<dbReference type="Gene3D" id="1.20.930.40">
    <property type="entry name" value="Transferrin receptor-like, dimerisation domain"/>
    <property type="match status" value="1"/>
</dbReference>
<dbReference type="FunFam" id="3.40.630.10:FF:000101">
    <property type="entry name" value="N-acetylated alpha-linked acidic dipeptidase like 1"/>
    <property type="match status" value="1"/>
</dbReference>
<feature type="domain" description="PA" evidence="3">
    <location>
        <begin position="233"/>
        <end position="294"/>
    </location>
</feature>
<dbReference type="SUPFAM" id="SSF47672">
    <property type="entry name" value="Transferrin receptor-like dimerisation domain"/>
    <property type="match status" value="1"/>
</dbReference>
<keyword evidence="7" id="KW-1185">Reference proteome</keyword>
<organism evidence="6 7">
    <name type="scientific">Albugo candida</name>
    <dbReference type="NCBI Taxonomy" id="65357"/>
    <lineage>
        <taxon>Eukaryota</taxon>
        <taxon>Sar</taxon>
        <taxon>Stramenopiles</taxon>
        <taxon>Oomycota</taxon>
        <taxon>Peronosporomycetes</taxon>
        <taxon>Albuginales</taxon>
        <taxon>Albuginaceae</taxon>
        <taxon>Albugo</taxon>
    </lineage>
</organism>
<gene>
    <name evidence="6" type="ORF">BN9_057070</name>
</gene>
<accession>A0A024GDS7</accession>
<evidence type="ECO:0000259" key="3">
    <source>
        <dbReference type="Pfam" id="PF02225"/>
    </source>
</evidence>